<evidence type="ECO:0000313" key="1">
    <source>
        <dbReference type="EMBL" id="KAL3673067.1"/>
    </source>
</evidence>
<sequence>MSLQGWHEDWWGCEAASSEWRGQAGVHGALGARNGEDKDYGPSSWLRLMATTWRSCKCLGRYKNHEQHHSSVSKVIQHLVNELDALPEGVAILLCDFQQ</sequence>
<dbReference type="Proteomes" id="UP001632037">
    <property type="component" value="Unassembled WGS sequence"/>
</dbReference>
<comment type="caution">
    <text evidence="1">The sequence shown here is derived from an EMBL/GenBank/DDBJ whole genome shotgun (WGS) entry which is preliminary data.</text>
</comment>
<organism evidence="1 2">
    <name type="scientific">Phytophthora oleae</name>
    <dbReference type="NCBI Taxonomy" id="2107226"/>
    <lineage>
        <taxon>Eukaryota</taxon>
        <taxon>Sar</taxon>
        <taxon>Stramenopiles</taxon>
        <taxon>Oomycota</taxon>
        <taxon>Peronosporomycetes</taxon>
        <taxon>Peronosporales</taxon>
        <taxon>Peronosporaceae</taxon>
        <taxon>Phytophthora</taxon>
    </lineage>
</organism>
<name>A0ABD3G1N2_9STRA</name>
<reference evidence="1 2" key="1">
    <citation type="submission" date="2024-09" db="EMBL/GenBank/DDBJ databases">
        <title>Genome sequencing and assembly of Phytophthora oleae, isolate VK10A, causative agent of rot of olive drupes.</title>
        <authorList>
            <person name="Conti Taguali S."/>
            <person name="Riolo M."/>
            <person name="La Spada F."/>
            <person name="Cacciola S.O."/>
            <person name="Dionisio G."/>
        </authorList>
    </citation>
    <scope>NUCLEOTIDE SEQUENCE [LARGE SCALE GENOMIC DNA]</scope>
    <source>
        <strain evidence="1 2">VK10A</strain>
    </source>
</reference>
<accession>A0ABD3G1N2</accession>
<protein>
    <submittedName>
        <fullName evidence="1">Uncharacterized protein</fullName>
    </submittedName>
</protein>
<proteinExistence type="predicted"/>
<gene>
    <name evidence="1" type="ORF">V7S43_002362</name>
</gene>
<keyword evidence="2" id="KW-1185">Reference proteome</keyword>
<dbReference type="EMBL" id="JBIMZQ010000003">
    <property type="protein sequence ID" value="KAL3673067.1"/>
    <property type="molecule type" value="Genomic_DNA"/>
</dbReference>
<evidence type="ECO:0000313" key="2">
    <source>
        <dbReference type="Proteomes" id="UP001632037"/>
    </source>
</evidence>
<dbReference type="AlphaFoldDB" id="A0ABD3G1N2"/>